<proteinExistence type="predicted"/>
<dbReference type="OrthoDB" id="1932348at2759"/>
<name>A0A1Q3DHZ5_CEPFO</name>
<dbReference type="Proteomes" id="UP000187406">
    <property type="component" value="Unassembled WGS sequence"/>
</dbReference>
<evidence type="ECO:0000256" key="1">
    <source>
        <dbReference type="SAM" id="Phobius"/>
    </source>
</evidence>
<evidence type="ECO:0000313" key="3">
    <source>
        <dbReference type="Proteomes" id="UP000187406"/>
    </source>
</evidence>
<reference evidence="3" key="1">
    <citation type="submission" date="2016-04" db="EMBL/GenBank/DDBJ databases">
        <title>Cephalotus genome sequencing.</title>
        <authorList>
            <person name="Fukushima K."/>
            <person name="Hasebe M."/>
            <person name="Fang X."/>
        </authorList>
    </citation>
    <scope>NUCLEOTIDE SEQUENCE [LARGE SCALE GENOMIC DNA]</scope>
    <source>
        <strain evidence="3">cv. St1</strain>
    </source>
</reference>
<keyword evidence="1" id="KW-0472">Membrane</keyword>
<feature type="non-terminal residue" evidence="2">
    <location>
        <position position="1"/>
    </location>
</feature>
<evidence type="ECO:0000313" key="2">
    <source>
        <dbReference type="EMBL" id="GAV92117.1"/>
    </source>
</evidence>
<dbReference type="AlphaFoldDB" id="A0A1Q3DHZ5"/>
<protein>
    <submittedName>
        <fullName evidence="2">Uncharacterized protein</fullName>
    </submittedName>
</protein>
<keyword evidence="1" id="KW-0812">Transmembrane</keyword>
<dbReference type="EMBL" id="BDDD01008818">
    <property type="protein sequence ID" value="GAV92117.1"/>
    <property type="molecule type" value="Genomic_DNA"/>
</dbReference>
<gene>
    <name evidence="2" type="ORF">CFOL_v3_35499</name>
</gene>
<accession>A0A1Q3DHZ5</accession>
<organism evidence="2 3">
    <name type="scientific">Cephalotus follicularis</name>
    <name type="common">Albany pitcher plant</name>
    <dbReference type="NCBI Taxonomy" id="3775"/>
    <lineage>
        <taxon>Eukaryota</taxon>
        <taxon>Viridiplantae</taxon>
        <taxon>Streptophyta</taxon>
        <taxon>Embryophyta</taxon>
        <taxon>Tracheophyta</taxon>
        <taxon>Spermatophyta</taxon>
        <taxon>Magnoliopsida</taxon>
        <taxon>eudicotyledons</taxon>
        <taxon>Gunneridae</taxon>
        <taxon>Pentapetalae</taxon>
        <taxon>rosids</taxon>
        <taxon>fabids</taxon>
        <taxon>Oxalidales</taxon>
        <taxon>Cephalotaceae</taxon>
        <taxon>Cephalotus</taxon>
    </lineage>
</organism>
<keyword evidence="1" id="KW-1133">Transmembrane helix</keyword>
<feature type="transmembrane region" description="Helical" evidence="1">
    <location>
        <begin position="6"/>
        <end position="28"/>
    </location>
</feature>
<keyword evidence="3" id="KW-1185">Reference proteome</keyword>
<comment type="caution">
    <text evidence="2">The sequence shown here is derived from an EMBL/GenBank/DDBJ whole genome shotgun (WGS) entry which is preliminary data.</text>
</comment>
<sequence length="30" mass="3595">LLPLELTFALSCFFFVFWNFACNVFLCFEL</sequence>